<keyword evidence="1" id="KW-0233">DNA recombination</keyword>
<evidence type="ECO:0000256" key="1">
    <source>
        <dbReference type="ARBA" id="ARBA00023172"/>
    </source>
</evidence>
<keyword evidence="4" id="KW-1185">Reference proteome</keyword>
<name>A0A0C9Z3R6_9AGAM</name>
<sequence length="468" mass="52374">MTRMKGKVSKAIKPIAEVIPRKRRKGAQPVENNTTLPAIHRIKEQAKHKHKHAQATRKSYDGYVARGQRWLKTHFSNPPDTGSGRTKGQGSESSESFMVAIGDAYEDPAFGEALEKTPNKHLDKALALLISYKCFHEDCGMSTCEGLSAAFKKLWEEAQYHFTYRDGDTFRGKWHYNDARQRWEGNAVCSAEVQDIMKSVRHKTNSDGGERTHSVAMSKSYMDQILACFVHYGRPLDPDDYVFPAMSTNGIIQPREHISHDAVQGWINEATTGAGIPHGPGDNFTTHTYRRGGAQWRWMFAPIGQRWTLARVRWWGSWAENENRDTLIRYLLDELHSYESDHSDALCHTQREADGSLLGEHTLTKPGFGVTSAISQLPLPVAKVQWFLLVALLHPSLTSIHTEALPSPPSVPSSTSQITNSGADGIRPLPKQGLVIPAVPGKRADGSFPPRNESWKQIVQHWLEGDPT</sequence>
<feature type="region of interest" description="Disordered" evidence="2">
    <location>
        <begin position="403"/>
        <end position="431"/>
    </location>
</feature>
<dbReference type="Gene3D" id="1.10.443.10">
    <property type="entry name" value="Intergrase catalytic core"/>
    <property type="match status" value="1"/>
</dbReference>
<feature type="compositionally biased region" description="Polar residues" evidence="2">
    <location>
        <begin position="74"/>
        <end position="93"/>
    </location>
</feature>
<evidence type="ECO:0000313" key="3">
    <source>
        <dbReference type="EMBL" id="KIK32000.1"/>
    </source>
</evidence>
<dbReference type="InterPro" id="IPR013762">
    <property type="entry name" value="Integrase-like_cat_sf"/>
</dbReference>
<dbReference type="GO" id="GO:0003677">
    <property type="term" value="F:DNA binding"/>
    <property type="evidence" value="ECO:0007669"/>
    <property type="project" value="InterPro"/>
</dbReference>
<proteinExistence type="predicted"/>
<dbReference type="GO" id="GO:0006310">
    <property type="term" value="P:DNA recombination"/>
    <property type="evidence" value="ECO:0007669"/>
    <property type="project" value="UniProtKB-KW"/>
</dbReference>
<dbReference type="InParanoid" id="A0A0C9Z3R6"/>
<dbReference type="InterPro" id="IPR011010">
    <property type="entry name" value="DNA_brk_join_enz"/>
</dbReference>
<reference evidence="3 4" key="1">
    <citation type="submission" date="2014-04" db="EMBL/GenBank/DDBJ databases">
        <authorList>
            <consortium name="DOE Joint Genome Institute"/>
            <person name="Kuo A."/>
            <person name="Ruytinx J."/>
            <person name="Rineau F."/>
            <person name="Colpaert J."/>
            <person name="Kohler A."/>
            <person name="Nagy L.G."/>
            <person name="Floudas D."/>
            <person name="Copeland A."/>
            <person name="Barry K.W."/>
            <person name="Cichocki N."/>
            <person name="Veneault-Fourrey C."/>
            <person name="LaButti K."/>
            <person name="Lindquist E.A."/>
            <person name="Lipzen A."/>
            <person name="Lundell T."/>
            <person name="Morin E."/>
            <person name="Murat C."/>
            <person name="Sun H."/>
            <person name="Tunlid A."/>
            <person name="Henrissat B."/>
            <person name="Grigoriev I.V."/>
            <person name="Hibbett D.S."/>
            <person name="Martin F."/>
            <person name="Nordberg H.P."/>
            <person name="Cantor M.N."/>
            <person name="Hua S.X."/>
        </authorList>
    </citation>
    <scope>NUCLEOTIDE SEQUENCE [LARGE SCALE GENOMIC DNA]</scope>
    <source>
        <strain evidence="3 4">UH-Slu-Lm8-n1</strain>
    </source>
</reference>
<dbReference type="AlphaFoldDB" id="A0A0C9Z3R6"/>
<protein>
    <submittedName>
        <fullName evidence="3">Uncharacterized protein</fullName>
    </submittedName>
</protein>
<dbReference type="STRING" id="930992.A0A0C9Z3R6"/>
<dbReference type="GO" id="GO:0015074">
    <property type="term" value="P:DNA integration"/>
    <property type="evidence" value="ECO:0007669"/>
    <property type="project" value="InterPro"/>
</dbReference>
<feature type="non-terminal residue" evidence="3">
    <location>
        <position position="468"/>
    </location>
</feature>
<dbReference type="Proteomes" id="UP000054485">
    <property type="component" value="Unassembled WGS sequence"/>
</dbReference>
<dbReference type="SUPFAM" id="SSF56349">
    <property type="entry name" value="DNA breaking-rejoining enzymes"/>
    <property type="match status" value="1"/>
</dbReference>
<dbReference type="HOGENOM" id="CLU_013901_0_1_1"/>
<dbReference type="EMBL" id="KN836475">
    <property type="protein sequence ID" value="KIK32000.1"/>
    <property type="molecule type" value="Genomic_DNA"/>
</dbReference>
<reference evidence="4" key="2">
    <citation type="submission" date="2015-01" db="EMBL/GenBank/DDBJ databases">
        <title>Evolutionary Origins and Diversification of the Mycorrhizal Mutualists.</title>
        <authorList>
            <consortium name="DOE Joint Genome Institute"/>
            <consortium name="Mycorrhizal Genomics Consortium"/>
            <person name="Kohler A."/>
            <person name="Kuo A."/>
            <person name="Nagy L.G."/>
            <person name="Floudas D."/>
            <person name="Copeland A."/>
            <person name="Barry K.W."/>
            <person name="Cichocki N."/>
            <person name="Veneault-Fourrey C."/>
            <person name="LaButti K."/>
            <person name="Lindquist E.A."/>
            <person name="Lipzen A."/>
            <person name="Lundell T."/>
            <person name="Morin E."/>
            <person name="Murat C."/>
            <person name="Riley R."/>
            <person name="Ohm R."/>
            <person name="Sun H."/>
            <person name="Tunlid A."/>
            <person name="Henrissat B."/>
            <person name="Grigoriev I.V."/>
            <person name="Hibbett D.S."/>
            <person name="Martin F."/>
        </authorList>
    </citation>
    <scope>NUCLEOTIDE SEQUENCE [LARGE SCALE GENOMIC DNA]</scope>
    <source>
        <strain evidence="4">UH-Slu-Lm8-n1</strain>
    </source>
</reference>
<dbReference type="OrthoDB" id="164951at2759"/>
<gene>
    <name evidence="3" type="ORF">CY34DRAFT_111149</name>
</gene>
<organism evidence="3 4">
    <name type="scientific">Suillus luteus UH-Slu-Lm8-n1</name>
    <dbReference type="NCBI Taxonomy" id="930992"/>
    <lineage>
        <taxon>Eukaryota</taxon>
        <taxon>Fungi</taxon>
        <taxon>Dikarya</taxon>
        <taxon>Basidiomycota</taxon>
        <taxon>Agaricomycotina</taxon>
        <taxon>Agaricomycetes</taxon>
        <taxon>Agaricomycetidae</taxon>
        <taxon>Boletales</taxon>
        <taxon>Suillineae</taxon>
        <taxon>Suillaceae</taxon>
        <taxon>Suillus</taxon>
    </lineage>
</organism>
<feature type="region of interest" description="Disordered" evidence="2">
    <location>
        <begin position="73"/>
        <end position="93"/>
    </location>
</feature>
<evidence type="ECO:0000313" key="4">
    <source>
        <dbReference type="Proteomes" id="UP000054485"/>
    </source>
</evidence>
<evidence type="ECO:0000256" key="2">
    <source>
        <dbReference type="SAM" id="MobiDB-lite"/>
    </source>
</evidence>
<accession>A0A0C9Z3R6</accession>